<evidence type="ECO:0000313" key="4">
    <source>
        <dbReference type="Proteomes" id="UP000027466"/>
    </source>
</evidence>
<dbReference type="AlphaFoldDB" id="A0A069PRD2"/>
<dbReference type="PANTHER" id="PTHR36924:SF1">
    <property type="entry name" value="ANTITOXIN HIGA-1"/>
    <property type="match status" value="1"/>
</dbReference>
<dbReference type="GO" id="GO:0003677">
    <property type="term" value="F:DNA binding"/>
    <property type="evidence" value="ECO:0007669"/>
    <property type="project" value="UniProtKB-KW"/>
</dbReference>
<feature type="domain" description="HTH cro/C1-type" evidence="2">
    <location>
        <begin position="13"/>
        <end position="69"/>
    </location>
</feature>
<dbReference type="InterPro" id="IPR010982">
    <property type="entry name" value="Lambda_DNA-bd_dom_sf"/>
</dbReference>
<name>A0A069PRD2_9BURK</name>
<dbReference type="Gene3D" id="1.10.260.40">
    <property type="entry name" value="lambda repressor-like DNA-binding domains"/>
    <property type="match status" value="1"/>
</dbReference>
<sequence length="101" mass="11086">MAETDFSHPGDLVRQQCLQRFNLSVTEGARALGVTRQALTNLLTGKAGISPEMALRLELAFGGGAETWLQRQVLHDLAQARERLAELKVAPIVSERQTALF</sequence>
<evidence type="ECO:0000259" key="2">
    <source>
        <dbReference type="PROSITE" id="PS50943"/>
    </source>
</evidence>
<evidence type="ECO:0000256" key="1">
    <source>
        <dbReference type="ARBA" id="ARBA00023125"/>
    </source>
</evidence>
<dbReference type="EMBL" id="JFHC01000050">
    <property type="protein sequence ID" value="KDR39851.1"/>
    <property type="molecule type" value="Genomic_DNA"/>
</dbReference>
<reference evidence="3 4" key="1">
    <citation type="submission" date="2014-03" db="EMBL/GenBank/DDBJ databases">
        <title>Draft Genome Sequences of Four Burkholderia Strains.</title>
        <authorList>
            <person name="Liu X.Y."/>
            <person name="Li C.X."/>
            <person name="Xu J.H."/>
        </authorList>
    </citation>
    <scope>NUCLEOTIDE SEQUENCE [LARGE SCALE GENOMIC DNA]</scope>
    <source>
        <strain evidence="3 4">DSM 50014</strain>
    </source>
</reference>
<keyword evidence="1" id="KW-0238">DNA-binding</keyword>
<dbReference type="Pfam" id="PF01381">
    <property type="entry name" value="HTH_3"/>
    <property type="match status" value="1"/>
</dbReference>
<keyword evidence="4" id="KW-1185">Reference proteome</keyword>
<dbReference type="STRING" id="60547.GCA_000751215_04885"/>
<dbReference type="PROSITE" id="PS50943">
    <property type="entry name" value="HTH_CROC1"/>
    <property type="match status" value="1"/>
</dbReference>
<dbReference type="NCBIfam" id="TIGR02607">
    <property type="entry name" value="antidote_HigA"/>
    <property type="match status" value="1"/>
</dbReference>
<proteinExistence type="predicted"/>
<dbReference type="InterPro" id="IPR001387">
    <property type="entry name" value="Cro/C1-type_HTH"/>
</dbReference>
<comment type="caution">
    <text evidence="3">The sequence shown here is derived from an EMBL/GenBank/DDBJ whole genome shotgun (WGS) entry which is preliminary data.</text>
</comment>
<dbReference type="PANTHER" id="PTHR36924">
    <property type="entry name" value="ANTITOXIN HIGA-1"/>
    <property type="match status" value="1"/>
</dbReference>
<accession>A0A069PRD2</accession>
<evidence type="ECO:0000313" key="3">
    <source>
        <dbReference type="EMBL" id="KDR39851.1"/>
    </source>
</evidence>
<dbReference type="CDD" id="cd00093">
    <property type="entry name" value="HTH_XRE"/>
    <property type="match status" value="1"/>
</dbReference>
<organism evidence="3 4">
    <name type="scientific">Caballeronia glathei</name>
    <dbReference type="NCBI Taxonomy" id="60547"/>
    <lineage>
        <taxon>Bacteria</taxon>
        <taxon>Pseudomonadati</taxon>
        <taxon>Pseudomonadota</taxon>
        <taxon>Betaproteobacteria</taxon>
        <taxon>Burkholderiales</taxon>
        <taxon>Burkholderiaceae</taxon>
        <taxon>Caballeronia</taxon>
    </lineage>
</organism>
<dbReference type="SMART" id="SM00530">
    <property type="entry name" value="HTH_XRE"/>
    <property type="match status" value="1"/>
</dbReference>
<dbReference type="InterPro" id="IPR013430">
    <property type="entry name" value="Toxin_antidote_HigA"/>
</dbReference>
<gene>
    <name evidence="3" type="ORF">BG61_29540</name>
</gene>
<dbReference type="Proteomes" id="UP000027466">
    <property type="component" value="Unassembled WGS sequence"/>
</dbReference>
<protein>
    <submittedName>
        <fullName evidence="3">HigA family addiction module antidote protein</fullName>
    </submittedName>
</protein>
<dbReference type="SUPFAM" id="SSF47413">
    <property type="entry name" value="lambda repressor-like DNA-binding domains"/>
    <property type="match status" value="1"/>
</dbReference>